<dbReference type="InterPro" id="IPR011053">
    <property type="entry name" value="Single_hybrid_motif"/>
</dbReference>
<keyword evidence="4" id="KW-0444">Lipid biosynthesis</keyword>
<dbReference type="SUPFAM" id="SSF51230">
    <property type="entry name" value="Single hybrid motif"/>
    <property type="match status" value="1"/>
</dbReference>
<dbReference type="PANTHER" id="PTHR45266:SF3">
    <property type="entry name" value="OXALOACETATE DECARBOXYLASE ALPHA CHAIN"/>
    <property type="match status" value="1"/>
</dbReference>
<dbReference type="PRINTS" id="PR01071">
    <property type="entry name" value="ACOABIOTINCC"/>
</dbReference>
<evidence type="ECO:0000313" key="7">
    <source>
        <dbReference type="Proteomes" id="UP000322876"/>
    </source>
</evidence>
<dbReference type="InterPro" id="IPR050709">
    <property type="entry name" value="Biotin_Carboxyl_Carrier/Decarb"/>
</dbReference>
<keyword evidence="4" id="KW-0443">Lipid metabolism</keyword>
<reference evidence="6 7" key="1">
    <citation type="submission" date="2019-06" db="EMBL/GenBank/DDBJ databases">
        <title>Genomic insights into carbon and energy metabolism of Deferribacter autotrophicus revealed new metabolic traits in the phylum Deferribacteres.</title>
        <authorList>
            <person name="Slobodkin A.I."/>
            <person name="Slobodkina G.B."/>
            <person name="Allioux M."/>
            <person name="Alain K."/>
            <person name="Jebbar M."/>
            <person name="Shadrin V."/>
            <person name="Kublanov I.V."/>
            <person name="Toshchakov S.V."/>
            <person name="Bonch-Osmolovskaya E.A."/>
        </authorList>
    </citation>
    <scope>NUCLEOTIDE SEQUENCE [LARGE SCALE GENOMIC DNA]</scope>
    <source>
        <strain evidence="6 7">SL50</strain>
    </source>
</reference>
<evidence type="ECO:0000313" key="6">
    <source>
        <dbReference type="EMBL" id="KAA0258388.1"/>
    </source>
</evidence>
<name>A0A5A8F3F7_9BACT</name>
<dbReference type="RefSeq" id="WP_149265945.1">
    <property type="nucleotide sequence ID" value="NZ_VFJB01000004.1"/>
</dbReference>
<dbReference type="GO" id="GO:0003989">
    <property type="term" value="F:acetyl-CoA carboxylase activity"/>
    <property type="evidence" value="ECO:0007669"/>
    <property type="project" value="InterPro"/>
</dbReference>
<dbReference type="GO" id="GO:0006633">
    <property type="term" value="P:fatty acid biosynthetic process"/>
    <property type="evidence" value="ECO:0007669"/>
    <property type="project" value="UniProtKB-UniPathway"/>
</dbReference>
<feature type="domain" description="Lipoyl-binding" evidence="5">
    <location>
        <begin position="82"/>
        <end position="158"/>
    </location>
</feature>
<keyword evidence="7" id="KW-1185">Reference proteome</keyword>
<keyword evidence="4" id="KW-0275">Fatty acid biosynthesis</keyword>
<dbReference type="PANTHER" id="PTHR45266">
    <property type="entry name" value="OXALOACETATE DECARBOXYLASE ALPHA CHAIN"/>
    <property type="match status" value="1"/>
</dbReference>
<evidence type="ECO:0000256" key="4">
    <source>
        <dbReference type="RuleBase" id="RU364072"/>
    </source>
</evidence>
<dbReference type="EMBL" id="VFJB01000004">
    <property type="protein sequence ID" value="KAA0258388.1"/>
    <property type="molecule type" value="Genomic_DNA"/>
</dbReference>
<evidence type="ECO:0000259" key="5">
    <source>
        <dbReference type="PROSITE" id="PS50968"/>
    </source>
</evidence>
<dbReference type="InterPro" id="IPR000089">
    <property type="entry name" value="Biotin_lipoyl"/>
</dbReference>
<dbReference type="CDD" id="cd06850">
    <property type="entry name" value="biotinyl_domain"/>
    <property type="match status" value="1"/>
</dbReference>
<dbReference type="Proteomes" id="UP000322876">
    <property type="component" value="Unassembled WGS sequence"/>
</dbReference>
<dbReference type="Pfam" id="PF00364">
    <property type="entry name" value="Biotin_lipoyl"/>
    <property type="match status" value="1"/>
</dbReference>
<dbReference type="NCBIfam" id="TIGR00531">
    <property type="entry name" value="BCCP"/>
    <property type="match status" value="1"/>
</dbReference>
<dbReference type="AlphaFoldDB" id="A0A5A8F3F7"/>
<dbReference type="InterPro" id="IPR001249">
    <property type="entry name" value="AcCoA_biotinCC"/>
</dbReference>
<comment type="pathway">
    <text evidence="4">Lipid metabolism; fatty acid biosynthesis.</text>
</comment>
<dbReference type="OrthoDB" id="9811735at2"/>
<organism evidence="6 7">
    <name type="scientific">Deferribacter autotrophicus</name>
    <dbReference type="NCBI Taxonomy" id="500465"/>
    <lineage>
        <taxon>Bacteria</taxon>
        <taxon>Pseudomonadati</taxon>
        <taxon>Deferribacterota</taxon>
        <taxon>Deferribacteres</taxon>
        <taxon>Deferribacterales</taxon>
        <taxon>Deferribacteraceae</taxon>
        <taxon>Deferribacter</taxon>
    </lineage>
</organism>
<proteinExistence type="predicted"/>
<keyword evidence="4" id="KW-0276">Fatty acid metabolism</keyword>
<evidence type="ECO:0000256" key="2">
    <source>
        <dbReference type="ARBA" id="ARBA00017562"/>
    </source>
</evidence>
<dbReference type="GO" id="GO:0009317">
    <property type="term" value="C:acetyl-CoA carboxylase complex"/>
    <property type="evidence" value="ECO:0007669"/>
    <property type="project" value="InterPro"/>
</dbReference>
<dbReference type="PROSITE" id="PS50968">
    <property type="entry name" value="BIOTINYL_LIPOYL"/>
    <property type="match status" value="1"/>
</dbReference>
<comment type="function">
    <text evidence="1 4">This protein is a component of the acetyl coenzyme A carboxylase complex; first, biotin carboxylase catalyzes the carboxylation of the carrier protein and then the transcarboxylase transfers the carboxyl group to form malonyl-CoA.</text>
</comment>
<sequence length="160" mass="17859">MNLKVIRELVKLIDKSNITEFEYENGDERIYLSKNVEVVTVTAQPQTAAQQVTQPVLKEQEVAVEAKPTEVKEKDVALDTNYVEVKAPIVGTFYEAPAPGAEPFVKEGDTVKKGQTLCIIEAMKIMNEIEAEFDCKIIKKVGQNAKPVEYGETIFIVEPL</sequence>
<gene>
    <name evidence="6" type="primary">accB</name>
    <name evidence="6" type="ORF">FHQ18_04310</name>
</gene>
<protein>
    <recommendedName>
        <fullName evidence="2 4">Biotin carboxyl carrier protein of acetyl-CoA carboxylase</fullName>
    </recommendedName>
</protein>
<keyword evidence="3 4" id="KW-0092">Biotin</keyword>
<dbReference type="UniPathway" id="UPA00094"/>
<accession>A0A5A8F3F7</accession>
<comment type="caution">
    <text evidence="6">The sequence shown here is derived from an EMBL/GenBank/DDBJ whole genome shotgun (WGS) entry which is preliminary data.</text>
</comment>
<dbReference type="Gene3D" id="2.40.50.100">
    <property type="match status" value="1"/>
</dbReference>
<evidence type="ECO:0000256" key="3">
    <source>
        <dbReference type="ARBA" id="ARBA00023267"/>
    </source>
</evidence>
<evidence type="ECO:0000256" key="1">
    <source>
        <dbReference type="ARBA" id="ARBA00003761"/>
    </source>
</evidence>